<evidence type="ECO:0000313" key="2">
    <source>
        <dbReference type="EMBL" id="KAK7883943.1"/>
    </source>
</evidence>
<feature type="compositionally biased region" description="Polar residues" evidence="1">
    <location>
        <begin position="561"/>
        <end position="574"/>
    </location>
</feature>
<sequence>MCPTRQVLRSSRSDRCSTSPAGPPAPLALTRAALVRAPHGSHGILSTVNTISSIDTSSECASAGPSLREQEAQGKSVSGPLLEQMSTVYAAVRTVRWCSMFPRFDPTEPHVEPHGHRRTEQMPSSGPALCPVVDNKLKQMFGITSEVEIRLSRVDRLNPRRSCTSQVQPLDYTQPIEEDFLCDSGPPHSQDCAGVVCTGTTRHAPNPNTEGLRLSIGTAPIQVQAVPDPVTLPLTLHTNKPDVDCEELQIHKDIQLLREALRLREAALEDMDLLVGVEIYIPKHAEVKSVPLQSLSSSVRRRMGLSAGLETLPDSHLCIWICPALFKRSGQKGEELQSTGEARQEVLSKLGNSRAACPSLNKGYGQCRMTFVCSASSVPEGALSDTQRDAVIIHQGRVYLSVKKSKVSSAIDQGAQNTQSAHKRKQDSLSEAPEEFQPKPSSSAEPGASQRVTNSRRTSVGSVQRHIANQNHTSSQRTFAVPSSSMEPSHNQRTNEETIQSQVSAKRSPRSQAAVVGPVISRGPLSLTAKGPVWEPIRIRDPAKEPLRSRAVAVWGPVTSRAPNPTSGAQSQPKDQCGDHSEPGSTTDLDQDPPEFHSDHSSPTLTPPTEILGPSEPDLLSRHSLGPSEPEIDFQELKSKERLAVIKAKLQQRFSM</sequence>
<dbReference type="AlphaFoldDB" id="A0AAW0MRX0"/>
<feature type="compositionally biased region" description="Polar residues" evidence="1">
    <location>
        <begin position="439"/>
        <end position="505"/>
    </location>
</feature>
<dbReference type="Proteomes" id="UP001460270">
    <property type="component" value="Unassembled WGS sequence"/>
</dbReference>
<feature type="region of interest" description="Disordered" evidence="1">
    <location>
        <begin position="410"/>
        <end position="517"/>
    </location>
</feature>
<feature type="region of interest" description="Disordered" evidence="1">
    <location>
        <begin position="1"/>
        <end position="24"/>
    </location>
</feature>
<comment type="caution">
    <text evidence="2">The sequence shown here is derived from an EMBL/GenBank/DDBJ whole genome shotgun (WGS) entry which is preliminary data.</text>
</comment>
<evidence type="ECO:0000256" key="1">
    <source>
        <dbReference type="SAM" id="MobiDB-lite"/>
    </source>
</evidence>
<name>A0AAW0MRX0_9GOBI</name>
<accession>A0AAW0MRX0</accession>
<feature type="region of interest" description="Disordered" evidence="1">
    <location>
        <begin position="557"/>
        <end position="634"/>
    </location>
</feature>
<gene>
    <name evidence="2" type="ORF">WMY93_027066</name>
</gene>
<proteinExistence type="predicted"/>
<dbReference type="EMBL" id="JBBPFD010000020">
    <property type="protein sequence ID" value="KAK7883943.1"/>
    <property type="molecule type" value="Genomic_DNA"/>
</dbReference>
<feature type="region of interest" description="Disordered" evidence="1">
    <location>
        <begin position="109"/>
        <end position="128"/>
    </location>
</feature>
<keyword evidence="3" id="KW-1185">Reference proteome</keyword>
<protein>
    <submittedName>
        <fullName evidence="2">Uncharacterized protein</fullName>
    </submittedName>
</protein>
<organism evidence="2 3">
    <name type="scientific">Mugilogobius chulae</name>
    <name type="common">yellowstripe goby</name>
    <dbReference type="NCBI Taxonomy" id="88201"/>
    <lineage>
        <taxon>Eukaryota</taxon>
        <taxon>Metazoa</taxon>
        <taxon>Chordata</taxon>
        <taxon>Craniata</taxon>
        <taxon>Vertebrata</taxon>
        <taxon>Euteleostomi</taxon>
        <taxon>Actinopterygii</taxon>
        <taxon>Neopterygii</taxon>
        <taxon>Teleostei</taxon>
        <taxon>Neoteleostei</taxon>
        <taxon>Acanthomorphata</taxon>
        <taxon>Gobiaria</taxon>
        <taxon>Gobiiformes</taxon>
        <taxon>Gobioidei</taxon>
        <taxon>Gobiidae</taxon>
        <taxon>Gobionellinae</taxon>
        <taxon>Mugilogobius</taxon>
    </lineage>
</organism>
<evidence type="ECO:0000313" key="3">
    <source>
        <dbReference type="Proteomes" id="UP001460270"/>
    </source>
</evidence>
<reference evidence="3" key="1">
    <citation type="submission" date="2024-04" db="EMBL/GenBank/DDBJ databases">
        <title>Salinicola lusitanus LLJ914,a marine bacterium isolated from the Okinawa Trough.</title>
        <authorList>
            <person name="Li J."/>
        </authorList>
    </citation>
    <scope>NUCLEOTIDE SEQUENCE [LARGE SCALE GENOMIC DNA]</scope>
</reference>
<feature type="compositionally biased region" description="Polar residues" evidence="1">
    <location>
        <begin position="410"/>
        <end position="420"/>
    </location>
</feature>
<feature type="region of interest" description="Disordered" evidence="1">
    <location>
        <begin position="57"/>
        <end position="77"/>
    </location>
</feature>
<feature type="compositionally biased region" description="Basic and acidic residues" evidence="1">
    <location>
        <begin position="109"/>
        <end position="120"/>
    </location>
</feature>